<keyword evidence="4" id="KW-0479">Metal-binding</keyword>
<evidence type="ECO:0000256" key="12">
    <source>
        <dbReference type="ARBA" id="ARBA00048451"/>
    </source>
</evidence>
<comment type="cofactor">
    <cofactor evidence="1">
        <name>Mg(2+)</name>
        <dbReference type="ChEBI" id="CHEBI:18420"/>
    </cofactor>
</comment>
<dbReference type="Proteomes" id="UP000682733">
    <property type="component" value="Unassembled WGS sequence"/>
</dbReference>
<dbReference type="PANTHER" id="PTHR42742">
    <property type="entry name" value="TRANSCRIPTIONAL REPRESSOR MPRA"/>
    <property type="match status" value="1"/>
</dbReference>
<comment type="similarity">
    <text evidence="2">Belongs to the ROK (NagC/XylR) family.</text>
</comment>
<evidence type="ECO:0000256" key="3">
    <source>
        <dbReference type="ARBA" id="ARBA00022679"/>
    </source>
</evidence>
<keyword evidence="7" id="KW-0862">Zinc</keyword>
<evidence type="ECO:0000313" key="17">
    <source>
        <dbReference type="Proteomes" id="UP000663829"/>
    </source>
</evidence>
<dbReference type="FunFam" id="3.30.420.40:FF:000153">
    <property type="entry name" value="Putative fructokinase"/>
    <property type="match status" value="1"/>
</dbReference>
<dbReference type="GO" id="GO:0046872">
    <property type="term" value="F:metal ion binding"/>
    <property type="evidence" value="ECO:0007669"/>
    <property type="project" value="UniProtKB-KW"/>
</dbReference>
<evidence type="ECO:0000256" key="2">
    <source>
        <dbReference type="ARBA" id="ARBA00006479"/>
    </source>
</evidence>
<organism evidence="14 17">
    <name type="scientific">Didymodactylos carnosus</name>
    <dbReference type="NCBI Taxonomy" id="1234261"/>
    <lineage>
        <taxon>Eukaryota</taxon>
        <taxon>Metazoa</taxon>
        <taxon>Spiralia</taxon>
        <taxon>Gnathifera</taxon>
        <taxon>Rotifera</taxon>
        <taxon>Eurotatoria</taxon>
        <taxon>Bdelloidea</taxon>
        <taxon>Philodinida</taxon>
        <taxon>Philodinidae</taxon>
        <taxon>Didymodactylos</taxon>
    </lineage>
</organism>
<dbReference type="Proteomes" id="UP000663829">
    <property type="component" value="Unassembled WGS sequence"/>
</dbReference>
<evidence type="ECO:0000313" key="13">
    <source>
        <dbReference type="EMBL" id="CAF1018206.1"/>
    </source>
</evidence>
<dbReference type="EMBL" id="CAJNOK010006913">
    <property type="protein sequence ID" value="CAF1018206.1"/>
    <property type="molecule type" value="Genomic_DNA"/>
</dbReference>
<gene>
    <name evidence="14" type="ORF">GPM918_LOCUS18595</name>
    <name evidence="13" type="ORF">OVA965_LOCUS15393</name>
    <name evidence="16" type="ORF">SRO942_LOCUS18592</name>
    <name evidence="15" type="ORF">TMI583_LOCUS15398</name>
</gene>
<dbReference type="InterPro" id="IPR043129">
    <property type="entry name" value="ATPase_NBD"/>
</dbReference>
<evidence type="ECO:0000256" key="4">
    <source>
        <dbReference type="ARBA" id="ARBA00022723"/>
    </source>
</evidence>
<keyword evidence="5" id="KW-0547">Nucleotide-binding</keyword>
<dbReference type="EC" id="2.7.1.4" evidence="11"/>
<dbReference type="InterPro" id="IPR049874">
    <property type="entry name" value="ROK_cs"/>
</dbReference>
<dbReference type="CDD" id="cd24067">
    <property type="entry name" value="ASKHA_NBD_ROK_BsFRK-like"/>
    <property type="match status" value="1"/>
</dbReference>
<proteinExistence type="inferred from homology"/>
<keyword evidence="17" id="KW-1185">Reference proteome</keyword>
<dbReference type="InterPro" id="IPR051804">
    <property type="entry name" value="Carb_Metab_Reg_Kinase/Isom"/>
</dbReference>
<dbReference type="SUPFAM" id="SSF53067">
    <property type="entry name" value="Actin-like ATPase domain"/>
    <property type="match status" value="1"/>
</dbReference>
<dbReference type="FunFam" id="3.30.420.40:FF:000136">
    <property type="entry name" value="Putative fructokinase"/>
    <property type="match status" value="1"/>
</dbReference>
<evidence type="ECO:0000256" key="8">
    <source>
        <dbReference type="ARBA" id="ARBA00022840"/>
    </source>
</evidence>
<evidence type="ECO:0000256" key="6">
    <source>
        <dbReference type="ARBA" id="ARBA00022777"/>
    </source>
</evidence>
<dbReference type="GO" id="GO:0008865">
    <property type="term" value="F:fructokinase activity"/>
    <property type="evidence" value="ECO:0007669"/>
    <property type="project" value="UniProtKB-EC"/>
</dbReference>
<dbReference type="PANTHER" id="PTHR42742:SF3">
    <property type="entry name" value="FRUCTOKINASE"/>
    <property type="match status" value="1"/>
</dbReference>
<keyword evidence="9" id="KW-0460">Magnesium</keyword>
<dbReference type="PROSITE" id="PS01125">
    <property type="entry name" value="ROK"/>
    <property type="match status" value="1"/>
</dbReference>
<keyword evidence="6" id="KW-0418">Kinase</keyword>
<dbReference type="Proteomes" id="UP000681722">
    <property type="component" value="Unassembled WGS sequence"/>
</dbReference>
<dbReference type="InterPro" id="IPR000600">
    <property type="entry name" value="ROK"/>
</dbReference>
<evidence type="ECO:0000256" key="10">
    <source>
        <dbReference type="ARBA" id="ARBA00023277"/>
    </source>
</evidence>
<dbReference type="EMBL" id="CAJOBC010005415">
    <property type="protein sequence ID" value="CAF3862958.1"/>
    <property type="molecule type" value="Genomic_DNA"/>
</dbReference>
<keyword evidence="10" id="KW-0119">Carbohydrate metabolism</keyword>
<evidence type="ECO:0000256" key="1">
    <source>
        <dbReference type="ARBA" id="ARBA00001946"/>
    </source>
</evidence>
<keyword evidence="8" id="KW-0067">ATP-binding</keyword>
<dbReference type="Proteomes" id="UP000677228">
    <property type="component" value="Unassembled WGS sequence"/>
</dbReference>
<evidence type="ECO:0000313" key="15">
    <source>
        <dbReference type="EMBL" id="CAF3787387.1"/>
    </source>
</evidence>
<reference evidence="14" key="1">
    <citation type="submission" date="2021-02" db="EMBL/GenBank/DDBJ databases">
        <authorList>
            <person name="Nowell W R."/>
        </authorList>
    </citation>
    <scope>NUCLEOTIDE SEQUENCE</scope>
</reference>
<dbReference type="Gene3D" id="3.30.420.40">
    <property type="match status" value="2"/>
</dbReference>
<accession>A0A814NZ91</accession>
<dbReference type="OrthoDB" id="10260668at2759"/>
<evidence type="ECO:0000256" key="7">
    <source>
        <dbReference type="ARBA" id="ARBA00022833"/>
    </source>
</evidence>
<keyword evidence="3" id="KW-0808">Transferase</keyword>
<dbReference type="GO" id="GO:0005524">
    <property type="term" value="F:ATP binding"/>
    <property type="evidence" value="ECO:0007669"/>
    <property type="project" value="UniProtKB-KW"/>
</dbReference>
<comment type="caution">
    <text evidence="14">The sequence shown here is derived from an EMBL/GenBank/DDBJ whole genome shotgun (WGS) entry which is preliminary data.</text>
</comment>
<dbReference type="EMBL" id="CAJOBA010006921">
    <property type="protein sequence ID" value="CAF3787387.1"/>
    <property type="molecule type" value="Genomic_DNA"/>
</dbReference>
<sequence>MFLSVCVPHENLFNSIAVDIVTQNITRSYDFLPQDRVKYYQIFDHGHVVHVIVMSKQLIVAGIELGGTGCKVGISNEKGEIEERFTIETITPDKTLTLLYNWLSEKQKQYNFKALGIASFGPIDLHQNSDTYGYITQTPKPHWQYTNVVGAFKKLNIPIAFDTDVNAPAMTETRLAGGRITTVVYITIGTGVGIGVCVNGRSIHGLLHPEGGHLKCLKFPGDNYEGNCPFHQSCVEGLINSKAIADRLQIEPSKLSTVPDDNPIWNLQAYYLAQLCAAIVCLISAEKIFIGGGLAKRTVLFTLVRKHVQQILNNYIQAPEIIDHIDEYIVPSSLGEDIGVISAFDLAQEVLKKE</sequence>
<protein>
    <recommendedName>
        <fullName evidence="11">fructokinase</fullName>
        <ecNumber evidence="11">2.7.1.4</ecNumber>
    </recommendedName>
</protein>
<evidence type="ECO:0000256" key="9">
    <source>
        <dbReference type="ARBA" id="ARBA00022842"/>
    </source>
</evidence>
<evidence type="ECO:0000256" key="5">
    <source>
        <dbReference type="ARBA" id="ARBA00022741"/>
    </source>
</evidence>
<name>A0A814NZ91_9BILA</name>
<dbReference type="EMBL" id="CAJNOQ010005415">
    <property type="protein sequence ID" value="CAF1097875.1"/>
    <property type="molecule type" value="Genomic_DNA"/>
</dbReference>
<evidence type="ECO:0000313" key="14">
    <source>
        <dbReference type="EMBL" id="CAF1097875.1"/>
    </source>
</evidence>
<evidence type="ECO:0000256" key="11">
    <source>
        <dbReference type="ARBA" id="ARBA00038887"/>
    </source>
</evidence>
<dbReference type="Pfam" id="PF00480">
    <property type="entry name" value="ROK"/>
    <property type="match status" value="1"/>
</dbReference>
<dbReference type="AlphaFoldDB" id="A0A814NZ91"/>
<comment type="catalytic activity">
    <reaction evidence="12">
        <text>D-fructose + ATP = D-fructose 6-phosphate + ADP + H(+)</text>
        <dbReference type="Rhea" id="RHEA:16125"/>
        <dbReference type="ChEBI" id="CHEBI:15378"/>
        <dbReference type="ChEBI" id="CHEBI:30616"/>
        <dbReference type="ChEBI" id="CHEBI:37721"/>
        <dbReference type="ChEBI" id="CHEBI:61527"/>
        <dbReference type="ChEBI" id="CHEBI:456216"/>
        <dbReference type="EC" id="2.7.1.4"/>
    </reaction>
</comment>
<evidence type="ECO:0000313" key="16">
    <source>
        <dbReference type="EMBL" id="CAF3862958.1"/>
    </source>
</evidence>